<dbReference type="EMBL" id="JAVDXU010000001">
    <property type="protein sequence ID" value="MDR7269402.1"/>
    <property type="molecule type" value="Genomic_DNA"/>
</dbReference>
<evidence type="ECO:0000256" key="2">
    <source>
        <dbReference type="SAM" id="SignalP"/>
    </source>
</evidence>
<dbReference type="Pfam" id="PF00657">
    <property type="entry name" value="Lipase_GDSL"/>
    <property type="match status" value="1"/>
</dbReference>
<evidence type="ECO:0000256" key="1">
    <source>
        <dbReference type="ARBA" id="ARBA00022801"/>
    </source>
</evidence>
<reference evidence="3 4" key="1">
    <citation type="submission" date="2023-07" db="EMBL/GenBank/DDBJ databases">
        <title>Sorghum-associated microbial communities from plants grown in Nebraska, USA.</title>
        <authorList>
            <person name="Schachtman D."/>
        </authorList>
    </citation>
    <scope>NUCLEOTIDE SEQUENCE [LARGE SCALE GENOMIC DNA]</scope>
    <source>
        <strain evidence="3 4">BE314</strain>
    </source>
</reference>
<keyword evidence="2" id="KW-0732">Signal</keyword>
<dbReference type="InterPro" id="IPR051058">
    <property type="entry name" value="GDSL_Est/Lipase"/>
</dbReference>
<evidence type="ECO:0000313" key="3">
    <source>
        <dbReference type="EMBL" id="MDR7269402.1"/>
    </source>
</evidence>
<evidence type="ECO:0000313" key="4">
    <source>
        <dbReference type="Proteomes" id="UP001180453"/>
    </source>
</evidence>
<comment type="caution">
    <text evidence="3">The sequence shown here is derived from an EMBL/GenBank/DDBJ whole genome shotgun (WGS) entry which is preliminary data.</text>
</comment>
<keyword evidence="1" id="KW-0378">Hydrolase</keyword>
<gene>
    <name evidence="3" type="ORF">J2X20_002031</name>
</gene>
<dbReference type="SUPFAM" id="SSF52266">
    <property type="entry name" value="SGNH hydrolase"/>
    <property type="match status" value="1"/>
</dbReference>
<dbReference type="Proteomes" id="UP001180453">
    <property type="component" value="Unassembled WGS sequence"/>
</dbReference>
<feature type="signal peptide" evidence="2">
    <location>
        <begin position="1"/>
        <end position="24"/>
    </location>
</feature>
<dbReference type="InterPro" id="IPR036514">
    <property type="entry name" value="SGNH_hydro_sf"/>
</dbReference>
<dbReference type="PANTHER" id="PTHR45648:SF22">
    <property type="entry name" value="GDSL LIPASE_ACYLHYDROLASE FAMILY PROTEIN (AFU_ORTHOLOGUE AFUA_4G14700)"/>
    <property type="match status" value="1"/>
</dbReference>
<dbReference type="PANTHER" id="PTHR45648">
    <property type="entry name" value="GDSL LIPASE/ACYLHYDROLASE FAMILY PROTEIN (AFU_ORTHOLOGUE AFUA_4G14700)"/>
    <property type="match status" value="1"/>
</dbReference>
<feature type="chain" id="PRO_5047375596" evidence="2">
    <location>
        <begin position="25"/>
        <end position="338"/>
    </location>
</feature>
<protein>
    <submittedName>
        <fullName evidence="3">Outer membrane lipase/esterase</fullName>
    </submittedName>
</protein>
<keyword evidence="4" id="KW-1185">Reference proteome</keyword>
<dbReference type="RefSeq" id="WP_310264068.1">
    <property type="nucleotide sequence ID" value="NZ_JAVDXU010000001.1"/>
</dbReference>
<organism evidence="3 4">
    <name type="scientific">Roseateles saccharophilus</name>
    <name type="common">Pseudomonas saccharophila</name>
    <dbReference type="NCBI Taxonomy" id="304"/>
    <lineage>
        <taxon>Bacteria</taxon>
        <taxon>Pseudomonadati</taxon>
        <taxon>Pseudomonadota</taxon>
        <taxon>Betaproteobacteria</taxon>
        <taxon>Burkholderiales</taxon>
        <taxon>Sphaerotilaceae</taxon>
        <taxon>Roseateles</taxon>
    </lineage>
</organism>
<accession>A0ABU1YKK9</accession>
<dbReference type="CDD" id="cd01846">
    <property type="entry name" value="fatty_acyltransferase_like"/>
    <property type="match status" value="1"/>
</dbReference>
<proteinExistence type="predicted"/>
<sequence length="338" mass="34077">MSIRLLARAVAGIGLCASALVASAAGPYSSLVVFGDSLSDSGNNAFLLTQAYGGLPPVDITGDGYYSKIPSTAGTYTNGAVWTQYFAQSLGLPLAPSLTGGTNFAFGGAQTGVDGHETPQLPGFPYSMNTQLGMYLGATGNHADPNALYVVAGGGNNIREALEAIQQGADPATTVQATVAGYAADMAGIVGSLKLAGAQHVLVMNTPNFGLTPLANAMGVSADASALSFAMDSALASALSGSGALVFDMYGFMTNAVDNAPQLGFSNWTNACGATGSSCDLSTALFWDGIHPTTLAHQQLAAAVFAVAVPEPDIAALFAVGLVVVALGRRRRAGLQQG</sequence>
<name>A0ABU1YKK9_ROSSA</name>
<dbReference type="InterPro" id="IPR001087">
    <property type="entry name" value="GDSL"/>
</dbReference>
<dbReference type="Gene3D" id="3.40.50.1110">
    <property type="entry name" value="SGNH hydrolase"/>
    <property type="match status" value="1"/>
</dbReference>